<evidence type="ECO:0000313" key="1">
    <source>
        <dbReference type="EMBL" id="MCF2564705.1"/>
    </source>
</evidence>
<keyword evidence="2" id="KW-1185">Reference proteome</keyword>
<dbReference type="Proteomes" id="UP001200470">
    <property type="component" value="Unassembled WGS sequence"/>
</dbReference>
<name>A0ABS9CHW9_9BACT</name>
<organism evidence="1 2">
    <name type="scientific">Xylanibacter brevis</name>
    <dbReference type="NCBI Taxonomy" id="83231"/>
    <lineage>
        <taxon>Bacteria</taxon>
        <taxon>Pseudomonadati</taxon>
        <taxon>Bacteroidota</taxon>
        <taxon>Bacteroidia</taxon>
        <taxon>Bacteroidales</taxon>
        <taxon>Prevotellaceae</taxon>
        <taxon>Xylanibacter</taxon>
    </lineage>
</organism>
<reference evidence="1 2" key="1">
    <citation type="submission" date="2020-12" db="EMBL/GenBank/DDBJ databases">
        <title>Whole genome sequences of gut porcine anaerobes.</title>
        <authorList>
            <person name="Kubasova T."/>
            <person name="Jahodarova E."/>
            <person name="Rychlik I."/>
        </authorList>
    </citation>
    <scope>NUCLEOTIDE SEQUENCE [LARGE SCALE GENOMIC DNA]</scope>
    <source>
        <strain evidence="1 2">An925</strain>
    </source>
</reference>
<dbReference type="EMBL" id="JADYTN010000033">
    <property type="protein sequence ID" value="MCF2564705.1"/>
    <property type="molecule type" value="Genomic_DNA"/>
</dbReference>
<comment type="caution">
    <text evidence="1">The sequence shown here is derived from an EMBL/GenBank/DDBJ whole genome shotgun (WGS) entry which is preliminary data.</text>
</comment>
<protein>
    <submittedName>
        <fullName evidence="1">Uncharacterized protein</fullName>
    </submittedName>
</protein>
<evidence type="ECO:0000313" key="2">
    <source>
        <dbReference type="Proteomes" id="UP001200470"/>
    </source>
</evidence>
<dbReference type="RefSeq" id="WP_094435084.1">
    <property type="nucleotide sequence ID" value="NZ_JADYTN010000033.1"/>
</dbReference>
<gene>
    <name evidence="1" type="ORF">I6E12_11400</name>
</gene>
<sequence>MANKRALKKNVNLICDELYIDFIAASLYGNTHDDKILANILETIDKMQSNTLSRISHPEPGMSKGKYFKDLKIQFKTSVLEIADQISNL</sequence>
<accession>A0ABS9CHW9</accession>
<proteinExistence type="predicted"/>